<comment type="caution">
    <text evidence="2">The sequence shown here is derived from an EMBL/GenBank/DDBJ whole genome shotgun (WGS) entry which is preliminary data.</text>
</comment>
<dbReference type="PANTHER" id="PTHR48098:SF1">
    <property type="entry name" value="DIACYLGLYCEROL ACYLTRANSFERASE_MYCOLYLTRANSFERASE AG85A"/>
    <property type="match status" value="1"/>
</dbReference>
<dbReference type="SUPFAM" id="SSF53474">
    <property type="entry name" value="alpha/beta-Hydrolases"/>
    <property type="match status" value="1"/>
</dbReference>
<feature type="chain" id="PRO_5047171379" evidence="1">
    <location>
        <begin position="29"/>
        <end position="368"/>
    </location>
</feature>
<dbReference type="InterPro" id="IPR029058">
    <property type="entry name" value="AB_hydrolase_fold"/>
</dbReference>
<feature type="signal peptide" evidence="1">
    <location>
        <begin position="1"/>
        <end position="28"/>
    </location>
</feature>
<dbReference type="Proteomes" id="UP000650005">
    <property type="component" value="Unassembled WGS sequence"/>
</dbReference>
<keyword evidence="3" id="KW-1185">Reference proteome</keyword>
<dbReference type="PANTHER" id="PTHR48098">
    <property type="entry name" value="ENTEROCHELIN ESTERASE-RELATED"/>
    <property type="match status" value="1"/>
</dbReference>
<keyword evidence="1" id="KW-0732">Signal</keyword>
<accession>A0ABS1FKX9</accession>
<dbReference type="Gene3D" id="3.40.50.1820">
    <property type="entry name" value="alpha/beta hydrolase"/>
    <property type="match status" value="1"/>
</dbReference>
<dbReference type="InterPro" id="IPR000801">
    <property type="entry name" value="Esterase-like"/>
</dbReference>
<reference evidence="2" key="1">
    <citation type="submission" date="2021-01" db="EMBL/GenBank/DDBJ databases">
        <title>Characterization of Corynebacterium spp. from penguins.</title>
        <authorList>
            <person name="Svec P."/>
        </authorList>
    </citation>
    <scope>NUCLEOTIDE SEQUENCE</scope>
    <source>
        <strain evidence="2">CCM 8835</strain>
    </source>
</reference>
<evidence type="ECO:0000313" key="2">
    <source>
        <dbReference type="EMBL" id="MBK1844099.1"/>
    </source>
</evidence>
<dbReference type="RefSeq" id="WP_200257904.1">
    <property type="nucleotide sequence ID" value="NZ_JAENIP020000002.1"/>
</dbReference>
<dbReference type="Pfam" id="PF00756">
    <property type="entry name" value="Esterase"/>
    <property type="match status" value="1"/>
</dbReference>
<proteinExistence type="predicted"/>
<dbReference type="InterPro" id="IPR050583">
    <property type="entry name" value="Mycobacterial_A85_antigen"/>
</dbReference>
<dbReference type="EMBL" id="JAENIP010000012">
    <property type="protein sequence ID" value="MBK1844099.1"/>
    <property type="molecule type" value="Genomic_DNA"/>
</dbReference>
<organism evidence="2 3">
    <name type="scientific">Corynebacterium antarcticum</name>
    <dbReference type="NCBI Taxonomy" id="2800405"/>
    <lineage>
        <taxon>Bacteria</taxon>
        <taxon>Bacillati</taxon>
        <taxon>Actinomycetota</taxon>
        <taxon>Actinomycetes</taxon>
        <taxon>Mycobacteriales</taxon>
        <taxon>Corynebacteriaceae</taxon>
        <taxon>Corynebacterium</taxon>
    </lineage>
</organism>
<sequence>MNFYRRITAPVAATALAVSLISAPLAGAAEHKPSDISGQLPQAEITQAPRHIENPGVAYDGNEALAWRKVIGEYSQKYGDRVAEWWAHSPSMDRHVPLVVIKADQAAGPRPTIYLLNGGDGGEGRANWIMQSDAIDFYISKNVNVVVPMQGKFSYYTDWVEDVDSLGGKQMWETFLTKELPGPLEAALGASNKRAVAGMSMSATTSLLYAEHNPGFYDAVGSFSGCAQTSGGLGLTSIDMTLQRGGLTKEQMWGPLGGDLWNYNDALTNAGDLRGTEVYVSNASGLVGASDLWGAGRTSADVALLTVEGGVIEAATNMCTHDLKTKLDAEGVPATFNFRPTGTHSWPYWQQDLRGSWDVFAKAFGIEA</sequence>
<evidence type="ECO:0000313" key="3">
    <source>
        <dbReference type="Proteomes" id="UP000650005"/>
    </source>
</evidence>
<gene>
    <name evidence="2" type="ORF">JIM95_05805</name>
</gene>
<evidence type="ECO:0000256" key="1">
    <source>
        <dbReference type="SAM" id="SignalP"/>
    </source>
</evidence>
<protein>
    <submittedName>
        <fullName evidence="2">Esterase family protein</fullName>
    </submittedName>
</protein>
<name>A0ABS1FKX9_9CORY</name>